<evidence type="ECO:0000256" key="1">
    <source>
        <dbReference type="SAM" id="MobiDB-lite"/>
    </source>
</evidence>
<gene>
    <name evidence="2" type="ORF">UFOPK2788_00720</name>
</gene>
<dbReference type="EMBL" id="CAEZYV010000104">
    <property type="protein sequence ID" value="CAB4739937.1"/>
    <property type="molecule type" value="Genomic_DNA"/>
</dbReference>
<feature type="region of interest" description="Disordered" evidence="1">
    <location>
        <begin position="1"/>
        <end position="27"/>
    </location>
</feature>
<organism evidence="2">
    <name type="scientific">freshwater metagenome</name>
    <dbReference type="NCBI Taxonomy" id="449393"/>
    <lineage>
        <taxon>unclassified sequences</taxon>
        <taxon>metagenomes</taxon>
        <taxon>ecological metagenomes</taxon>
    </lineage>
</organism>
<dbReference type="AlphaFoldDB" id="A0A6J6SZ91"/>
<proteinExistence type="predicted"/>
<evidence type="ECO:0000313" key="2">
    <source>
        <dbReference type="EMBL" id="CAB4739937.1"/>
    </source>
</evidence>
<reference evidence="2" key="1">
    <citation type="submission" date="2020-05" db="EMBL/GenBank/DDBJ databases">
        <authorList>
            <person name="Chiriac C."/>
            <person name="Salcher M."/>
            <person name="Ghai R."/>
            <person name="Kavagutti S V."/>
        </authorList>
    </citation>
    <scope>NUCLEOTIDE SEQUENCE</scope>
</reference>
<feature type="compositionally biased region" description="Basic residues" evidence="1">
    <location>
        <begin position="15"/>
        <end position="27"/>
    </location>
</feature>
<sequence>MNSRIALPLSSLAKPTKREKRVKRMKRERRVKCERRVKRERRAWALVFVNCDSVY</sequence>
<name>A0A6J6SZ91_9ZZZZ</name>
<protein>
    <submittedName>
        <fullName evidence="2">Unannotated protein</fullName>
    </submittedName>
</protein>
<accession>A0A6J6SZ91</accession>